<dbReference type="RefSeq" id="WP_062802902.1">
    <property type="nucleotide sequence ID" value="NZ_CP014845.1"/>
</dbReference>
<proteinExistence type="predicted"/>
<name>A0A142JSM5_9BURK</name>
<keyword evidence="2" id="KW-1185">Reference proteome</keyword>
<gene>
    <name evidence="1" type="ORF">A2G96_25085</name>
</gene>
<protein>
    <recommendedName>
        <fullName evidence="3">Oxalate:formate antiporter</fullName>
    </recommendedName>
</protein>
<evidence type="ECO:0008006" key="3">
    <source>
        <dbReference type="Google" id="ProtNLM"/>
    </source>
</evidence>
<organism evidence="1 2">
    <name type="scientific">Cupriavidus nantongensis</name>
    <dbReference type="NCBI Taxonomy" id="1796606"/>
    <lineage>
        <taxon>Bacteria</taxon>
        <taxon>Pseudomonadati</taxon>
        <taxon>Pseudomonadota</taxon>
        <taxon>Betaproteobacteria</taxon>
        <taxon>Burkholderiales</taxon>
        <taxon>Burkholderiaceae</taxon>
        <taxon>Cupriavidus</taxon>
    </lineage>
</organism>
<dbReference type="EMBL" id="CP014845">
    <property type="protein sequence ID" value="AMR81087.1"/>
    <property type="molecule type" value="Genomic_DNA"/>
</dbReference>
<dbReference type="OrthoDB" id="8970804at2"/>
<dbReference type="KEGG" id="cnan:A2G96_25085"/>
<sequence length="72" mass="7212">MEVALLVALGLALIAVGVGVTTLLATRLPMDVLVTAQDHGRFAGLGSDQHSDGVGRASASRIVPAAGELAYA</sequence>
<dbReference type="Proteomes" id="UP000075238">
    <property type="component" value="Chromosome 2"/>
</dbReference>
<dbReference type="AlphaFoldDB" id="A0A142JSM5"/>
<evidence type="ECO:0000313" key="2">
    <source>
        <dbReference type="Proteomes" id="UP000075238"/>
    </source>
</evidence>
<accession>A0A142JSM5</accession>
<evidence type="ECO:0000313" key="1">
    <source>
        <dbReference type="EMBL" id="AMR81087.1"/>
    </source>
</evidence>
<reference evidence="1 2" key="1">
    <citation type="submission" date="2016-03" db="EMBL/GenBank/DDBJ databases">
        <title>Complete genome sequence of a novel chlorpyrifos degrading bacterium, Cupriavidus nantongensis sp. X1.</title>
        <authorList>
            <person name="Fang L."/>
        </authorList>
    </citation>
    <scope>NUCLEOTIDE SEQUENCE [LARGE SCALE GENOMIC DNA]</scope>
    <source>
        <strain evidence="1 2">X1</strain>
    </source>
</reference>